<feature type="site" description="Raises pKa of active site His" evidence="4">
    <location>
        <position position="145"/>
    </location>
</feature>
<dbReference type="HAMAP" id="MF_01930">
    <property type="entry name" value="PurN"/>
    <property type="match status" value="1"/>
</dbReference>
<comment type="function">
    <text evidence="4">Catalyzes the transfer of a formyl group from 10-formyltetrahydrofolate to 5-phospho-ribosyl-glycinamide (GAR), producing 5-phospho-ribosyl-N-formylglycinamide (FGAR) and tetrahydrofolate.</text>
</comment>
<feature type="binding site" evidence="4">
    <location>
        <position position="102"/>
    </location>
    <ligand>
        <name>(6R)-10-formyltetrahydrofolate</name>
        <dbReference type="ChEBI" id="CHEBI:195366"/>
    </ligand>
</feature>
<evidence type="ECO:0000256" key="3">
    <source>
        <dbReference type="ARBA" id="ARBA00022755"/>
    </source>
</evidence>
<comment type="caution">
    <text evidence="6">The sequence shown here is derived from an EMBL/GenBank/DDBJ whole genome shotgun (WGS) entry which is preliminary data.</text>
</comment>
<dbReference type="InterPro" id="IPR004607">
    <property type="entry name" value="GART"/>
</dbReference>
<dbReference type="EMBL" id="ACLR01000176">
    <property type="protein sequence ID" value="EEK16533.1"/>
    <property type="molecule type" value="Genomic_DNA"/>
</dbReference>
<dbReference type="SUPFAM" id="SSF53328">
    <property type="entry name" value="Formyltransferase"/>
    <property type="match status" value="1"/>
</dbReference>
<evidence type="ECO:0000313" key="6">
    <source>
        <dbReference type="EMBL" id="EEK16533.1"/>
    </source>
</evidence>
<dbReference type="PANTHER" id="PTHR43369">
    <property type="entry name" value="PHOSPHORIBOSYLGLYCINAMIDE FORMYLTRANSFERASE"/>
    <property type="match status" value="1"/>
</dbReference>
<gene>
    <name evidence="4 6" type="primary">purN</name>
    <name evidence="6" type="ORF">PORUE0001_1333</name>
</gene>
<reference evidence="6 7" key="1">
    <citation type="submission" date="2009-04" db="EMBL/GenBank/DDBJ databases">
        <authorList>
            <person name="Sebastian Y."/>
            <person name="Madupu R."/>
            <person name="Durkin A.S."/>
            <person name="Torralba M."/>
            <person name="Methe B."/>
            <person name="Sutton G.G."/>
            <person name="Strausberg R.L."/>
            <person name="Nelson K.E."/>
        </authorList>
    </citation>
    <scope>NUCLEOTIDE SEQUENCE [LARGE SCALE GENOMIC DNA]</scope>
    <source>
        <strain evidence="6 7">60-3</strain>
    </source>
</reference>
<evidence type="ECO:0000259" key="5">
    <source>
        <dbReference type="Pfam" id="PF00551"/>
    </source>
</evidence>
<proteinExistence type="inferred from homology"/>
<evidence type="ECO:0000256" key="4">
    <source>
        <dbReference type="HAMAP-Rule" id="MF_01930"/>
    </source>
</evidence>
<comment type="similarity">
    <text evidence="4">Belongs to the GART family.</text>
</comment>
<dbReference type="PANTHER" id="PTHR43369:SF2">
    <property type="entry name" value="PHOSPHORIBOSYLGLYCINAMIDE FORMYLTRANSFERASE"/>
    <property type="match status" value="1"/>
</dbReference>
<dbReference type="STRING" id="596327.PORUE0001_1333"/>
<name>C2MCL7_9PORP</name>
<comment type="pathway">
    <text evidence="1 4">Purine metabolism; IMP biosynthesis via de novo pathway; N(2)-formyl-N(1)-(5-phospho-D-ribosyl)glycinamide from N(1)-(5-phospho-D-ribosyl)glycinamide (10-formyl THF route): step 1/1.</text>
</comment>
<dbReference type="CDD" id="cd08645">
    <property type="entry name" value="FMT_core_GART"/>
    <property type="match status" value="1"/>
</dbReference>
<dbReference type="UniPathway" id="UPA00074">
    <property type="reaction ID" value="UER00126"/>
</dbReference>
<evidence type="ECO:0000256" key="1">
    <source>
        <dbReference type="ARBA" id="ARBA00005054"/>
    </source>
</evidence>
<evidence type="ECO:0000313" key="7">
    <source>
        <dbReference type="Proteomes" id="UP000003303"/>
    </source>
</evidence>
<evidence type="ECO:0000256" key="2">
    <source>
        <dbReference type="ARBA" id="ARBA00022679"/>
    </source>
</evidence>
<dbReference type="AlphaFoldDB" id="C2MCL7"/>
<protein>
    <recommendedName>
        <fullName evidence="4">Phosphoribosylglycinamide formyltransferase</fullName>
        <ecNumber evidence="4">2.1.2.2</ecNumber>
    </recommendedName>
    <alternativeName>
        <fullName evidence="4">5'-phosphoribosylglycinamide transformylase</fullName>
    </alternativeName>
    <alternativeName>
        <fullName evidence="4">GAR transformylase</fullName>
        <shortName evidence="4">GART</shortName>
    </alternativeName>
</protein>
<comment type="caution">
    <text evidence="4">Lacks conserved residue(s) required for the propagation of feature annotation.</text>
</comment>
<dbReference type="GO" id="GO:0006189">
    <property type="term" value="P:'de novo' IMP biosynthetic process"/>
    <property type="evidence" value="ECO:0007669"/>
    <property type="project" value="UniProtKB-UniRule"/>
</dbReference>
<comment type="catalytic activity">
    <reaction evidence="4">
        <text>N(1)-(5-phospho-beta-D-ribosyl)glycinamide + (6R)-10-formyltetrahydrofolate = N(2)-formyl-N(1)-(5-phospho-beta-D-ribosyl)glycinamide + (6S)-5,6,7,8-tetrahydrofolate + H(+)</text>
        <dbReference type="Rhea" id="RHEA:15053"/>
        <dbReference type="ChEBI" id="CHEBI:15378"/>
        <dbReference type="ChEBI" id="CHEBI:57453"/>
        <dbReference type="ChEBI" id="CHEBI:143788"/>
        <dbReference type="ChEBI" id="CHEBI:147286"/>
        <dbReference type="ChEBI" id="CHEBI:195366"/>
        <dbReference type="EC" id="2.1.2.2"/>
    </reaction>
</comment>
<dbReference type="Proteomes" id="UP000003303">
    <property type="component" value="Unassembled WGS sequence"/>
</dbReference>
<dbReference type="EC" id="2.1.2.2" evidence="4"/>
<organism evidence="6 7">
    <name type="scientific">Porphyromonas uenonis 60-3</name>
    <dbReference type="NCBI Taxonomy" id="596327"/>
    <lineage>
        <taxon>Bacteria</taxon>
        <taxon>Pseudomonadati</taxon>
        <taxon>Bacteroidota</taxon>
        <taxon>Bacteroidia</taxon>
        <taxon>Bacteroidales</taxon>
        <taxon>Porphyromonadaceae</taxon>
        <taxon>Porphyromonas</taxon>
    </lineage>
</organism>
<dbReference type="OrthoDB" id="9806170at2"/>
<feature type="binding site" evidence="4">
    <location>
        <position position="58"/>
    </location>
    <ligand>
        <name>(6R)-10-formyltetrahydrofolate</name>
        <dbReference type="ChEBI" id="CHEBI:195366"/>
    </ligand>
</feature>
<dbReference type="Gene3D" id="3.40.50.170">
    <property type="entry name" value="Formyl transferase, N-terminal domain"/>
    <property type="match status" value="1"/>
</dbReference>
<sequence>METIAIFASGNGTNAEALVHYLTNIDDISVALIATDNPHAGVLQRAERLGVRSLVFQRKEMANVAFAEQLREQYQVTAIVLAGFLGLVPESLLRAFPRRILNIHPGLLPDYGGKGMYGDRVHERVLEEHCKVSGITIHLIDGEYDRGSTLCEVRLAVHPDDTVDTLAERIHRLEHTYYPIVVADYLTRPDLTPLA</sequence>
<feature type="binding site" evidence="4">
    <location>
        <begin position="12"/>
        <end position="14"/>
    </location>
    <ligand>
        <name>N(1)-(5-phospho-beta-D-ribosyl)glycinamide</name>
        <dbReference type="ChEBI" id="CHEBI:143788"/>
    </ligand>
</feature>
<accession>C2MCL7</accession>
<dbReference type="InterPro" id="IPR002376">
    <property type="entry name" value="Formyl_transf_N"/>
</dbReference>
<keyword evidence="7" id="KW-1185">Reference proteome</keyword>
<dbReference type="GO" id="GO:0004644">
    <property type="term" value="F:phosphoribosylglycinamide formyltransferase activity"/>
    <property type="evidence" value="ECO:0007669"/>
    <property type="project" value="UniProtKB-UniRule"/>
</dbReference>
<dbReference type="Pfam" id="PF00551">
    <property type="entry name" value="Formyl_trans_N"/>
    <property type="match status" value="1"/>
</dbReference>
<keyword evidence="3 4" id="KW-0658">Purine biosynthesis</keyword>
<dbReference type="InterPro" id="IPR036477">
    <property type="entry name" value="Formyl_transf_N_sf"/>
</dbReference>
<feature type="active site" description="Proton donor" evidence="4">
    <location>
        <position position="104"/>
    </location>
</feature>
<dbReference type="eggNOG" id="COG0299">
    <property type="taxonomic scope" value="Bacteria"/>
</dbReference>
<dbReference type="GO" id="GO:0005829">
    <property type="term" value="C:cytosol"/>
    <property type="evidence" value="ECO:0007669"/>
    <property type="project" value="TreeGrafter"/>
</dbReference>
<keyword evidence="2 4" id="KW-0808">Transferase</keyword>
<feature type="domain" description="Formyl transferase N-terminal" evidence="5">
    <location>
        <begin position="4"/>
        <end position="181"/>
    </location>
</feature>
<dbReference type="RefSeq" id="WP_007365551.1">
    <property type="nucleotide sequence ID" value="NZ_ACLR01000176.1"/>
</dbReference>